<dbReference type="Gene3D" id="3.60.10.10">
    <property type="entry name" value="Endonuclease/exonuclease/phosphatase"/>
    <property type="match status" value="1"/>
</dbReference>
<name>A0A0D2AF41_9PEZI</name>
<dbReference type="InterPro" id="IPR036691">
    <property type="entry name" value="Endo/exonu/phosph_ase_sf"/>
</dbReference>
<dbReference type="InterPro" id="IPR050410">
    <property type="entry name" value="CCR4/nocturin_mRNA_transcr"/>
</dbReference>
<organism evidence="2 3">
    <name type="scientific">Verruconis gallopava</name>
    <dbReference type="NCBI Taxonomy" id="253628"/>
    <lineage>
        <taxon>Eukaryota</taxon>
        <taxon>Fungi</taxon>
        <taxon>Dikarya</taxon>
        <taxon>Ascomycota</taxon>
        <taxon>Pezizomycotina</taxon>
        <taxon>Dothideomycetes</taxon>
        <taxon>Pleosporomycetidae</taxon>
        <taxon>Venturiales</taxon>
        <taxon>Sympoventuriaceae</taxon>
        <taxon>Verruconis</taxon>
    </lineage>
</organism>
<keyword evidence="3" id="KW-1185">Reference proteome</keyword>
<sequence length="292" mass="32932">MQSMGTRQPLLELPIRVLSHNIRYATSRPFKGEEVWSVRAPRLIAELRFNTLYNMESFICLQEVLHNQLTDILSHLNNDPRDSWDYYGVGRDNGKEAGEYSPIMYRPKVWKLLKGKTIWLSETPGQPSKGWDAASVRILTVTQFEHIQSKTRVAVLNTHLDDQGTQSRLESAKMIAEEVKTLTPLPVVLAGDFNSEPGQEAHLTLCREDSPVFDLLDETSASTVYGHQNTYTGFGYEGEPKKRIDFLFLSKGGKWGVRGYSVLESRFEDGVYNSDHRAVVGDIVLKPSSAAP</sequence>
<dbReference type="RefSeq" id="XP_016215442.1">
    <property type="nucleotide sequence ID" value="XM_016356649.1"/>
</dbReference>
<dbReference type="VEuPathDB" id="FungiDB:PV09_03448"/>
<dbReference type="GeneID" id="27311421"/>
<dbReference type="AlphaFoldDB" id="A0A0D2AF41"/>
<proteinExistence type="predicted"/>
<dbReference type="Proteomes" id="UP000053259">
    <property type="component" value="Unassembled WGS sequence"/>
</dbReference>
<evidence type="ECO:0000313" key="2">
    <source>
        <dbReference type="EMBL" id="KIW05573.1"/>
    </source>
</evidence>
<dbReference type="GO" id="GO:0000175">
    <property type="term" value="F:3'-5'-RNA exonuclease activity"/>
    <property type="evidence" value="ECO:0007669"/>
    <property type="project" value="TreeGrafter"/>
</dbReference>
<dbReference type="PANTHER" id="PTHR12121:SF36">
    <property type="entry name" value="ENDONUCLEASE_EXONUCLEASE_PHOSPHATASE DOMAIN-CONTAINING PROTEIN"/>
    <property type="match status" value="1"/>
</dbReference>
<dbReference type="HOGENOM" id="CLU_030508_0_0_1"/>
<dbReference type="CDD" id="cd09083">
    <property type="entry name" value="EEP-1"/>
    <property type="match status" value="1"/>
</dbReference>
<gene>
    <name evidence="2" type="ORF">PV09_03448</name>
</gene>
<dbReference type="PANTHER" id="PTHR12121">
    <property type="entry name" value="CARBON CATABOLITE REPRESSOR PROTEIN 4"/>
    <property type="match status" value="1"/>
</dbReference>
<evidence type="ECO:0000313" key="3">
    <source>
        <dbReference type="Proteomes" id="UP000053259"/>
    </source>
</evidence>
<dbReference type="STRING" id="253628.A0A0D2AF41"/>
<dbReference type="EMBL" id="KN847537">
    <property type="protein sequence ID" value="KIW05573.1"/>
    <property type="molecule type" value="Genomic_DNA"/>
</dbReference>
<dbReference type="SUPFAM" id="SSF56219">
    <property type="entry name" value="DNase I-like"/>
    <property type="match status" value="1"/>
</dbReference>
<evidence type="ECO:0000259" key="1">
    <source>
        <dbReference type="Pfam" id="PF03372"/>
    </source>
</evidence>
<dbReference type="Pfam" id="PF03372">
    <property type="entry name" value="Exo_endo_phos"/>
    <property type="match status" value="1"/>
</dbReference>
<reference evidence="2 3" key="1">
    <citation type="submission" date="2015-01" db="EMBL/GenBank/DDBJ databases">
        <title>The Genome Sequence of Ochroconis gallopava CBS43764.</title>
        <authorList>
            <consortium name="The Broad Institute Genomics Platform"/>
            <person name="Cuomo C."/>
            <person name="de Hoog S."/>
            <person name="Gorbushina A."/>
            <person name="Stielow B."/>
            <person name="Teixiera M."/>
            <person name="Abouelleil A."/>
            <person name="Chapman S.B."/>
            <person name="Priest M."/>
            <person name="Young S.K."/>
            <person name="Wortman J."/>
            <person name="Nusbaum C."/>
            <person name="Birren B."/>
        </authorList>
    </citation>
    <scope>NUCLEOTIDE SEQUENCE [LARGE SCALE GENOMIC DNA]</scope>
    <source>
        <strain evidence="2 3">CBS 43764</strain>
    </source>
</reference>
<dbReference type="OrthoDB" id="276515at2759"/>
<feature type="domain" description="Endonuclease/exonuclease/phosphatase" evidence="1">
    <location>
        <begin position="19"/>
        <end position="253"/>
    </location>
</feature>
<accession>A0A0D2AF41</accession>
<protein>
    <recommendedName>
        <fullName evidence="1">Endonuclease/exonuclease/phosphatase domain-containing protein</fullName>
    </recommendedName>
</protein>
<dbReference type="InterPro" id="IPR005135">
    <property type="entry name" value="Endo/exonuclease/phosphatase"/>
</dbReference>
<dbReference type="InParanoid" id="A0A0D2AF41"/>